<dbReference type="Pfam" id="PF00069">
    <property type="entry name" value="Pkinase"/>
    <property type="match status" value="1"/>
</dbReference>
<keyword evidence="12" id="KW-0175">Coiled coil</keyword>
<feature type="compositionally biased region" description="Low complexity" evidence="13">
    <location>
        <begin position="334"/>
        <end position="345"/>
    </location>
</feature>
<evidence type="ECO:0000256" key="9">
    <source>
        <dbReference type="ARBA" id="ARBA00047899"/>
    </source>
</evidence>
<gene>
    <name evidence="15" type="primary">stk10</name>
</gene>
<dbReference type="Gene3D" id="3.30.200.20">
    <property type="entry name" value="Phosphorylase Kinase, domain 1"/>
    <property type="match status" value="1"/>
</dbReference>
<dbReference type="AlphaFoldDB" id="A0A674NYJ3"/>
<keyword evidence="8 11" id="KW-0067">ATP-binding</keyword>
<feature type="compositionally biased region" description="Acidic residues" evidence="13">
    <location>
        <begin position="320"/>
        <end position="332"/>
    </location>
</feature>
<reference evidence="15 16" key="1">
    <citation type="journal article" date="2011" name="Genome Biol. Evol.">
        <title>Integration of the genetic map and genome assembly of fugu facilitates insights into distinct features of genome evolution in teleosts and mammals.</title>
        <authorList>
            <person name="Kai W."/>
            <person name="Kikuchi K."/>
            <person name="Tohari S."/>
            <person name="Chew A.K."/>
            <person name="Tay A."/>
            <person name="Fujiwara A."/>
            <person name="Hosoya S."/>
            <person name="Suetake H."/>
            <person name="Naruse K."/>
            <person name="Brenner S."/>
            <person name="Suzuki Y."/>
            <person name="Venkatesh B."/>
        </authorList>
    </citation>
    <scope>NUCLEOTIDE SEQUENCE [LARGE SCALE GENOMIC DNA]</scope>
</reference>
<dbReference type="Proteomes" id="UP000005226">
    <property type="component" value="Chromosome 15"/>
</dbReference>
<evidence type="ECO:0000313" key="15">
    <source>
        <dbReference type="Ensembl" id="ENSTRUP00000078595.1"/>
    </source>
</evidence>
<reference evidence="15" key="2">
    <citation type="submission" date="2025-08" db="UniProtKB">
        <authorList>
            <consortium name="Ensembl"/>
        </authorList>
    </citation>
    <scope>IDENTIFICATION</scope>
</reference>
<accession>A0A674NYJ3</accession>
<keyword evidence="5" id="KW-0808">Transferase</keyword>
<dbReference type="PANTHER" id="PTHR46538:SF2">
    <property type="entry name" value="NON-SPECIFIC SERINE_THREONINE PROTEIN KINASE"/>
    <property type="match status" value="1"/>
</dbReference>
<keyword evidence="7" id="KW-0418">Kinase</keyword>
<dbReference type="Ensembl" id="ENSTRUT00000082114.1">
    <property type="protein sequence ID" value="ENSTRUP00000078595.1"/>
    <property type="gene ID" value="ENSTRUG00000001369.3"/>
</dbReference>
<dbReference type="InterPro" id="IPR000719">
    <property type="entry name" value="Prot_kinase_dom"/>
</dbReference>
<evidence type="ECO:0000256" key="10">
    <source>
        <dbReference type="ARBA" id="ARBA00048679"/>
    </source>
</evidence>
<dbReference type="SMART" id="SM00220">
    <property type="entry name" value="S_TKc"/>
    <property type="match status" value="1"/>
</dbReference>
<dbReference type="InterPro" id="IPR008271">
    <property type="entry name" value="Ser/Thr_kinase_AS"/>
</dbReference>
<dbReference type="FunFam" id="1.10.510.10:FF:000081">
    <property type="entry name" value="STE20-like serine/threonine-protein kinase"/>
    <property type="match status" value="1"/>
</dbReference>
<evidence type="ECO:0000256" key="12">
    <source>
        <dbReference type="SAM" id="Coils"/>
    </source>
</evidence>
<dbReference type="InterPro" id="IPR017441">
    <property type="entry name" value="Protein_kinase_ATP_BS"/>
</dbReference>
<comment type="similarity">
    <text evidence="1">Belongs to the protein kinase superfamily. STE Ser/Thr protein kinase family. STE20 subfamily.</text>
</comment>
<evidence type="ECO:0000256" key="4">
    <source>
        <dbReference type="ARBA" id="ARBA00022553"/>
    </source>
</evidence>
<dbReference type="FunFam" id="3.30.200.20:FF:000120">
    <property type="entry name" value="STE20-like serine/threonine-protein kinase"/>
    <property type="match status" value="1"/>
</dbReference>
<evidence type="ECO:0000256" key="11">
    <source>
        <dbReference type="PROSITE-ProRule" id="PRU10141"/>
    </source>
</evidence>
<evidence type="ECO:0000256" key="1">
    <source>
        <dbReference type="ARBA" id="ARBA00008874"/>
    </source>
</evidence>
<dbReference type="GeneTree" id="ENSGT00940000156818"/>
<dbReference type="InterPro" id="IPR022165">
    <property type="entry name" value="PKK"/>
</dbReference>
<dbReference type="InterPro" id="IPR011009">
    <property type="entry name" value="Kinase-like_dom_sf"/>
</dbReference>
<evidence type="ECO:0000256" key="5">
    <source>
        <dbReference type="ARBA" id="ARBA00022679"/>
    </source>
</evidence>
<proteinExistence type="inferred from homology"/>
<protein>
    <recommendedName>
        <fullName evidence="2">non-specific serine/threonine protein kinase</fullName>
        <ecNumber evidence="2">2.7.11.1</ecNumber>
    </recommendedName>
</protein>
<feature type="region of interest" description="Disordered" evidence="13">
    <location>
        <begin position="320"/>
        <end position="425"/>
    </location>
</feature>
<dbReference type="EC" id="2.7.11.1" evidence="2"/>
<organism evidence="15 16">
    <name type="scientific">Takifugu rubripes</name>
    <name type="common">Japanese pufferfish</name>
    <name type="synonym">Fugu rubripes</name>
    <dbReference type="NCBI Taxonomy" id="31033"/>
    <lineage>
        <taxon>Eukaryota</taxon>
        <taxon>Metazoa</taxon>
        <taxon>Chordata</taxon>
        <taxon>Craniata</taxon>
        <taxon>Vertebrata</taxon>
        <taxon>Euteleostomi</taxon>
        <taxon>Actinopterygii</taxon>
        <taxon>Neopterygii</taxon>
        <taxon>Teleostei</taxon>
        <taxon>Neoteleostei</taxon>
        <taxon>Acanthomorphata</taxon>
        <taxon>Eupercaria</taxon>
        <taxon>Tetraodontiformes</taxon>
        <taxon>Tetradontoidea</taxon>
        <taxon>Tetraodontidae</taxon>
        <taxon>Takifugu</taxon>
    </lineage>
</organism>
<evidence type="ECO:0000256" key="7">
    <source>
        <dbReference type="ARBA" id="ARBA00022777"/>
    </source>
</evidence>
<feature type="binding site" evidence="11">
    <location>
        <position position="66"/>
    </location>
    <ligand>
        <name>ATP</name>
        <dbReference type="ChEBI" id="CHEBI:30616"/>
    </ligand>
</feature>
<keyword evidence="6 11" id="KW-0547">Nucleotide-binding</keyword>
<dbReference type="GO" id="GO:0005524">
    <property type="term" value="F:ATP binding"/>
    <property type="evidence" value="ECO:0007669"/>
    <property type="project" value="UniProtKB-UniRule"/>
</dbReference>
<comment type="catalytic activity">
    <reaction evidence="10">
        <text>L-seryl-[protein] + ATP = O-phospho-L-seryl-[protein] + ADP + H(+)</text>
        <dbReference type="Rhea" id="RHEA:17989"/>
        <dbReference type="Rhea" id="RHEA-COMP:9863"/>
        <dbReference type="Rhea" id="RHEA-COMP:11604"/>
        <dbReference type="ChEBI" id="CHEBI:15378"/>
        <dbReference type="ChEBI" id="CHEBI:29999"/>
        <dbReference type="ChEBI" id="CHEBI:30616"/>
        <dbReference type="ChEBI" id="CHEBI:83421"/>
        <dbReference type="ChEBI" id="CHEBI:456216"/>
        <dbReference type="EC" id="2.7.11.1"/>
    </reaction>
</comment>
<name>A0A674NYJ3_TAKRU</name>
<evidence type="ECO:0000313" key="16">
    <source>
        <dbReference type="Proteomes" id="UP000005226"/>
    </source>
</evidence>
<reference evidence="15" key="3">
    <citation type="submission" date="2025-09" db="UniProtKB">
        <authorList>
            <consortium name="Ensembl"/>
        </authorList>
    </citation>
    <scope>IDENTIFICATION</scope>
</reference>
<evidence type="ECO:0000256" key="13">
    <source>
        <dbReference type="SAM" id="MobiDB-lite"/>
    </source>
</evidence>
<evidence type="ECO:0000256" key="2">
    <source>
        <dbReference type="ARBA" id="ARBA00012513"/>
    </source>
</evidence>
<comment type="catalytic activity">
    <reaction evidence="9">
        <text>L-threonyl-[protein] + ATP = O-phospho-L-threonyl-[protein] + ADP + H(+)</text>
        <dbReference type="Rhea" id="RHEA:46608"/>
        <dbReference type="Rhea" id="RHEA-COMP:11060"/>
        <dbReference type="Rhea" id="RHEA-COMP:11605"/>
        <dbReference type="ChEBI" id="CHEBI:15378"/>
        <dbReference type="ChEBI" id="CHEBI:30013"/>
        <dbReference type="ChEBI" id="CHEBI:30616"/>
        <dbReference type="ChEBI" id="CHEBI:61977"/>
        <dbReference type="ChEBI" id="CHEBI:456216"/>
        <dbReference type="EC" id="2.7.11.1"/>
    </reaction>
</comment>
<evidence type="ECO:0000256" key="8">
    <source>
        <dbReference type="ARBA" id="ARBA00022840"/>
    </source>
</evidence>
<dbReference type="PANTHER" id="PTHR46538">
    <property type="entry name" value="PROTEIN KINASE DOMAIN-CONTAINING PROTEIN"/>
    <property type="match status" value="1"/>
</dbReference>
<evidence type="ECO:0000256" key="3">
    <source>
        <dbReference type="ARBA" id="ARBA00022527"/>
    </source>
</evidence>
<keyword evidence="16" id="KW-1185">Reference proteome</keyword>
<evidence type="ECO:0000256" key="6">
    <source>
        <dbReference type="ARBA" id="ARBA00022741"/>
    </source>
</evidence>
<dbReference type="GO" id="GO:0004674">
    <property type="term" value="F:protein serine/threonine kinase activity"/>
    <property type="evidence" value="ECO:0007669"/>
    <property type="project" value="UniProtKB-KW"/>
</dbReference>
<dbReference type="PROSITE" id="PS50011">
    <property type="entry name" value="PROTEIN_KINASE_DOM"/>
    <property type="match status" value="1"/>
</dbReference>
<dbReference type="Pfam" id="PF12474">
    <property type="entry name" value="PKK"/>
    <property type="match status" value="2"/>
</dbReference>
<dbReference type="PROSITE" id="PS00108">
    <property type="entry name" value="PROTEIN_KINASE_ST"/>
    <property type="match status" value="1"/>
</dbReference>
<keyword evidence="4" id="KW-0597">Phosphoprotein</keyword>
<dbReference type="SUPFAM" id="SSF56112">
    <property type="entry name" value="Protein kinase-like (PK-like)"/>
    <property type="match status" value="1"/>
</dbReference>
<dbReference type="InterPro" id="IPR051585">
    <property type="entry name" value="STE20_Ser/Thr_Kinases"/>
</dbReference>
<dbReference type="PROSITE" id="PS00107">
    <property type="entry name" value="PROTEIN_KINASE_ATP"/>
    <property type="match status" value="1"/>
</dbReference>
<sequence length="898" mass="105318">MALARFSKILRLPTIEIKKKVKQYEHVHRDVNPNDIWELIGELGDGAFGKVYKARNKETGVLAAAKQIETKSEEELEDYMVEIDILAKCDHRYIVKLLDAFFHDNKLWIMIEFCPGGAVDATMLELDRGLTEPQIKVVCRQMLEALTYLHSMKIIHRDLKAGNILLMLDGDIKLADFGVSAKNNKTLQRRDSFIGTPYWMAPEVVMCETMKDAPYDYKADIWSLGITLIELAQIEPPHHELNPMRVLLKIAKSDPPTLEQPHKWSQDFKDFLKRALDKNPESRPSAVQLLEHPFVRSVTSNRPLRELVAEAKAEVMEEIEDNREEGEEDDAMELSPDSATTATPSPTTPLPVPRKGTAADTPTEEHPVSDRVPVPLPRQNTPSKHPEPLENKLAGDARVEAHPSQTSTKTSSSDSGIEDGKSTPTSVEDKVMFEFWIQGTEDYLKTLKKTRKFVIDGVEVSVTTSKIIGDDEKKDEEMRFLRRQELRELRLIQKEANRAQAVLSAKLETQREQMHRRFDQEMNAKKKHYDVELENLEKHQKQTIEKMEADHHVKLKEETKRIKADQERAHHKFLDQMKHKKKEVKQSVDKLPRGQRKDTLKLKMNEYQEKKKFLSDQKTHLDSTLLKIISNNKREIAEMERECLDKKHHLIRERESTIWDLEEKNLHERHQLLKQQLKDLFFLQRHQLMKKHDKELEHMQCYNQRMIENLKSRQQQEKSRLPKIQRSEAKTRMAMFKKSIRINSTGSPAEDREKIKQFSLQEEKRQKADRQVQQQKHDNQMREVIGQCESNIRELQQLQNEKCHLLMENETQKLKHLDEKHNVLMKDWRDHLKPRKKVRDFCCNSPFLLRHQLLEDELTLKKKEQEDFFRMSECAEYVNPSSPNRLSKFINFSEQLFM</sequence>
<dbReference type="Gene3D" id="1.10.510.10">
    <property type="entry name" value="Transferase(Phosphotransferase) domain 1"/>
    <property type="match status" value="1"/>
</dbReference>
<feature type="compositionally biased region" description="Basic and acidic residues" evidence="13">
    <location>
        <begin position="384"/>
        <end position="401"/>
    </location>
</feature>
<keyword evidence="3" id="KW-0723">Serine/threonine-protein kinase</keyword>
<feature type="compositionally biased region" description="Low complexity" evidence="13">
    <location>
        <begin position="404"/>
        <end position="415"/>
    </location>
</feature>
<feature type="coiled-coil region" evidence="12">
    <location>
        <begin position="781"/>
        <end position="827"/>
    </location>
</feature>
<feature type="domain" description="Protein kinase" evidence="14">
    <location>
        <begin position="37"/>
        <end position="295"/>
    </location>
</feature>
<evidence type="ECO:0000259" key="14">
    <source>
        <dbReference type="PROSITE" id="PS50011"/>
    </source>
</evidence>